<dbReference type="GO" id="GO:0006355">
    <property type="term" value="P:regulation of DNA-templated transcription"/>
    <property type="evidence" value="ECO:0007669"/>
    <property type="project" value="InterPro"/>
</dbReference>
<dbReference type="Gene3D" id="6.10.250.690">
    <property type="match status" value="1"/>
</dbReference>
<dbReference type="InterPro" id="IPR001867">
    <property type="entry name" value="OmpR/PhoB-type_DNA-bd"/>
</dbReference>
<evidence type="ECO:0000259" key="9">
    <source>
        <dbReference type="PROSITE" id="PS51755"/>
    </source>
</evidence>
<dbReference type="SUPFAM" id="SSF52172">
    <property type="entry name" value="CheY-like"/>
    <property type="match status" value="1"/>
</dbReference>
<evidence type="ECO:0000256" key="2">
    <source>
        <dbReference type="ARBA" id="ARBA00023015"/>
    </source>
</evidence>
<evidence type="ECO:0000256" key="1">
    <source>
        <dbReference type="ARBA" id="ARBA00018672"/>
    </source>
</evidence>
<evidence type="ECO:0000313" key="11">
    <source>
        <dbReference type="Proteomes" id="UP000823894"/>
    </source>
</evidence>
<dbReference type="Pfam" id="PF00486">
    <property type="entry name" value="Trans_reg_C"/>
    <property type="match status" value="1"/>
</dbReference>
<feature type="domain" description="Response regulatory" evidence="8">
    <location>
        <begin position="8"/>
        <end position="122"/>
    </location>
</feature>
<dbReference type="CDD" id="cd17574">
    <property type="entry name" value="REC_OmpR"/>
    <property type="match status" value="1"/>
</dbReference>
<dbReference type="InterPro" id="IPR001789">
    <property type="entry name" value="Sig_transdc_resp-reg_receiver"/>
</dbReference>
<evidence type="ECO:0000313" key="10">
    <source>
        <dbReference type="EMBL" id="HJC38379.1"/>
    </source>
</evidence>
<dbReference type="AlphaFoldDB" id="A0A9D2NWL8"/>
<organism evidence="10 11">
    <name type="scientific">Candidatus Mediterraneibacter faecigallinarum</name>
    <dbReference type="NCBI Taxonomy" id="2838669"/>
    <lineage>
        <taxon>Bacteria</taxon>
        <taxon>Bacillati</taxon>
        <taxon>Bacillota</taxon>
        <taxon>Clostridia</taxon>
        <taxon>Lachnospirales</taxon>
        <taxon>Lachnospiraceae</taxon>
        <taxon>Mediterraneibacter</taxon>
    </lineage>
</organism>
<dbReference type="SMART" id="SM00448">
    <property type="entry name" value="REC"/>
    <property type="match status" value="1"/>
</dbReference>
<proteinExistence type="predicted"/>
<dbReference type="InterPro" id="IPR011006">
    <property type="entry name" value="CheY-like_superfamily"/>
</dbReference>
<dbReference type="GO" id="GO:0032993">
    <property type="term" value="C:protein-DNA complex"/>
    <property type="evidence" value="ECO:0007669"/>
    <property type="project" value="TreeGrafter"/>
</dbReference>
<evidence type="ECO:0000256" key="3">
    <source>
        <dbReference type="ARBA" id="ARBA00023125"/>
    </source>
</evidence>
<dbReference type="PROSITE" id="PS51755">
    <property type="entry name" value="OMPR_PHOB"/>
    <property type="match status" value="1"/>
</dbReference>
<sequence>MAEERNRKLLVVEDEIYLQRQIKAILTERGYEVETASSRAEAVQYILNDSEISLYLLDIWLPDGDGFELCRLIRQKNMKPVIFLTACDDEESVVKGLDLGGDDYVSKPFRTAELLSRIQANLRRNGKRPSDVMKSGQIRVDTHASTVQKDGSEVSLSSIEYRLLVVLMENPGRIVRRESLMEKLWDAWGQEIEDNTLSVNISRLRRKIGSEYIETIRGFGYRFAKSVERCLE</sequence>
<comment type="caution">
    <text evidence="10">The sequence shown here is derived from an EMBL/GenBank/DDBJ whole genome shotgun (WGS) entry which is preliminary data.</text>
</comment>
<evidence type="ECO:0000256" key="7">
    <source>
        <dbReference type="PROSITE-ProRule" id="PRU01091"/>
    </source>
</evidence>
<dbReference type="GO" id="GO:0005829">
    <property type="term" value="C:cytosol"/>
    <property type="evidence" value="ECO:0007669"/>
    <property type="project" value="TreeGrafter"/>
</dbReference>
<name>A0A9D2NWL8_9FIRM</name>
<feature type="domain" description="OmpR/PhoB-type" evidence="9">
    <location>
        <begin position="130"/>
        <end position="225"/>
    </location>
</feature>
<reference evidence="10" key="1">
    <citation type="journal article" date="2021" name="PeerJ">
        <title>Extensive microbial diversity within the chicken gut microbiome revealed by metagenomics and culture.</title>
        <authorList>
            <person name="Gilroy R."/>
            <person name="Ravi A."/>
            <person name="Getino M."/>
            <person name="Pursley I."/>
            <person name="Horton D.L."/>
            <person name="Alikhan N.F."/>
            <person name="Baker D."/>
            <person name="Gharbi K."/>
            <person name="Hall N."/>
            <person name="Watson M."/>
            <person name="Adriaenssens E.M."/>
            <person name="Foster-Nyarko E."/>
            <person name="Jarju S."/>
            <person name="Secka A."/>
            <person name="Antonio M."/>
            <person name="Oren A."/>
            <person name="Chaudhuri R.R."/>
            <person name="La Ragione R."/>
            <person name="Hildebrand F."/>
            <person name="Pallen M.J."/>
        </authorList>
    </citation>
    <scope>NUCLEOTIDE SEQUENCE</scope>
    <source>
        <strain evidence="10">ChiGjej1B1-1692</strain>
    </source>
</reference>
<keyword evidence="2" id="KW-0805">Transcription regulation</keyword>
<gene>
    <name evidence="10" type="ORF">H9757_04870</name>
</gene>
<dbReference type="InterPro" id="IPR039420">
    <property type="entry name" value="WalR-like"/>
</dbReference>
<dbReference type="CDD" id="cd00383">
    <property type="entry name" value="trans_reg_C"/>
    <property type="match status" value="1"/>
</dbReference>
<keyword evidence="6" id="KW-0597">Phosphoprotein</keyword>
<dbReference type="PROSITE" id="PS50110">
    <property type="entry name" value="RESPONSE_REGULATORY"/>
    <property type="match status" value="1"/>
</dbReference>
<dbReference type="SMART" id="SM00862">
    <property type="entry name" value="Trans_reg_C"/>
    <property type="match status" value="1"/>
</dbReference>
<reference evidence="10" key="2">
    <citation type="submission" date="2021-04" db="EMBL/GenBank/DDBJ databases">
        <authorList>
            <person name="Gilroy R."/>
        </authorList>
    </citation>
    <scope>NUCLEOTIDE SEQUENCE</scope>
    <source>
        <strain evidence="10">ChiGjej1B1-1692</strain>
    </source>
</reference>
<keyword evidence="4" id="KW-0804">Transcription</keyword>
<feature type="modified residue" description="4-aspartylphosphate" evidence="6">
    <location>
        <position position="58"/>
    </location>
</feature>
<evidence type="ECO:0000256" key="5">
    <source>
        <dbReference type="ARBA" id="ARBA00024867"/>
    </source>
</evidence>
<comment type="function">
    <text evidence="5">May play the central regulatory role in sporulation. It may be an element of the effector pathway responsible for the activation of sporulation genes in response to nutritional stress. Spo0A may act in concert with spo0H (a sigma factor) to control the expression of some genes that are critical to the sporulation process.</text>
</comment>
<evidence type="ECO:0000259" key="8">
    <source>
        <dbReference type="PROSITE" id="PS50110"/>
    </source>
</evidence>
<protein>
    <recommendedName>
        <fullName evidence="1">Stage 0 sporulation protein A homolog</fullName>
    </recommendedName>
</protein>
<dbReference type="Gene3D" id="3.40.50.2300">
    <property type="match status" value="1"/>
</dbReference>
<dbReference type="PANTHER" id="PTHR48111:SF73">
    <property type="entry name" value="ALKALINE PHOSPHATASE SYNTHESIS TRANSCRIPTIONAL REGULATORY PROTEIN PHOP"/>
    <property type="match status" value="1"/>
</dbReference>
<evidence type="ECO:0000256" key="6">
    <source>
        <dbReference type="PROSITE-ProRule" id="PRU00169"/>
    </source>
</evidence>
<dbReference type="PANTHER" id="PTHR48111">
    <property type="entry name" value="REGULATOR OF RPOS"/>
    <property type="match status" value="1"/>
</dbReference>
<accession>A0A9D2NWL8</accession>
<dbReference type="EMBL" id="DWWK01000067">
    <property type="protein sequence ID" value="HJC38379.1"/>
    <property type="molecule type" value="Genomic_DNA"/>
</dbReference>
<dbReference type="Pfam" id="PF00072">
    <property type="entry name" value="Response_reg"/>
    <property type="match status" value="1"/>
</dbReference>
<dbReference type="Gene3D" id="1.10.10.10">
    <property type="entry name" value="Winged helix-like DNA-binding domain superfamily/Winged helix DNA-binding domain"/>
    <property type="match status" value="1"/>
</dbReference>
<evidence type="ECO:0000256" key="4">
    <source>
        <dbReference type="ARBA" id="ARBA00023163"/>
    </source>
</evidence>
<keyword evidence="3 7" id="KW-0238">DNA-binding</keyword>
<feature type="DNA-binding region" description="OmpR/PhoB-type" evidence="7">
    <location>
        <begin position="130"/>
        <end position="225"/>
    </location>
</feature>
<dbReference type="Proteomes" id="UP000823894">
    <property type="component" value="Unassembled WGS sequence"/>
</dbReference>
<dbReference type="GO" id="GO:0000156">
    <property type="term" value="F:phosphorelay response regulator activity"/>
    <property type="evidence" value="ECO:0007669"/>
    <property type="project" value="TreeGrafter"/>
</dbReference>
<dbReference type="GO" id="GO:0000976">
    <property type="term" value="F:transcription cis-regulatory region binding"/>
    <property type="evidence" value="ECO:0007669"/>
    <property type="project" value="TreeGrafter"/>
</dbReference>
<dbReference type="InterPro" id="IPR036388">
    <property type="entry name" value="WH-like_DNA-bd_sf"/>
</dbReference>